<dbReference type="Proteomes" id="UP000887567">
    <property type="component" value="Unplaced"/>
</dbReference>
<dbReference type="RefSeq" id="XP_020911927.1">
    <property type="nucleotide sequence ID" value="XM_021056268.2"/>
</dbReference>
<proteinExistence type="predicted"/>
<feature type="compositionally biased region" description="Acidic residues" evidence="1">
    <location>
        <begin position="89"/>
        <end position="98"/>
    </location>
</feature>
<feature type="region of interest" description="Disordered" evidence="1">
    <location>
        <begin position="1"/>
        <end position="50"/>
    </location>
</feature>
<dbReference type="EnsemblMetazoa" id="XM_021056268.2">
    <property type="protein sequence ID" value="XP_020911927.1"/>
    <property type="gene ID" value="LOC110249684"/>
</dbReference>
<feature type="region of interest" description="Disordered" evidence="1">
    <location>
        <begin position="72"/>
        <end position="151"/>
    </location>
</feature>
<dbReference type="AlphaFoldDB" id="A0A913XXP7"/>
<name>A0A913XXP7_EXADI</name>
<organism evidence="2 3">
    <name type="scientific">Exaiptasia diaphana</name>
    <name type="common">Tropical sea anemone</name>
    <name type="synonym">Aiptasia pulchella</name>
    <dbReference type="NCBI Taxonomy" id="2652724"/>
    <lineage>
        <taxon>Eukaryota</taxon>
        <taxon>Metazoa</taxon>
        <taxon>Cnidaria</taxon>
        <taxon>Anthozoa</taxon>
        <taxon>Hexacorallia</taxon>
        <taxon>Actiniaria</taxon>
        <taxon>Aiptasiidae</taxon>
        <taxon>Exaiptasia</taxon>
    </lineage>
</organism>
<reference evidence="2" key="1">
    <citation type="submission" date="2022-11" db="UniProtKB">
        <authorList>
            <consortium name="EnsemblMetazoa"/>
        </authorList>
    </citation>
    <scope>IDENTIFICATION</scope>
</reference>
<protein>
    <submittedName>
        <fullName evidence="2">Uncharacterized protein</fullName>
    </submittedName>
</protein>
<dbReference type="KEGG" id="epa:110249684"/>
<feature type="compositionally biased region" description="Polar residues" evidence="1">
    <location>
        <begin position="125"/>
        <end position="148"/>
    </location>
</feature>
<evidence type="ECO:0000256" key="1">
    <source>
        <dbReference type="SAM" id="MobiDB-lite"/>
    </source>
</evidence>
<dbReference type="GeneID" id="110249684"/>
<keyword evidence="3" id="KW-1185">Reference proteome</keyword>
<evidence type="ECO:0000313" key="3">
    <source>
        <dbReference type="Proteomes" id="UP000887567"/>
    </source>
</evidence>
<feature type="compositionally biased region" description="Basic and acidic residues" evidence="1">
    <location>
        <begin position="14"/>
        <end position="23"/>
    </location>
</feature>
<feature type="region of interest" description="Disordered" evidence="1">
    <location>
        <begin position="169"/>
        <end position="191"/>
    </location>
</feature>
<sequence>MNKVVEAFKKRKQEKADKEELEASLHYSTRTPTSPPPGTLAAVKKHRRTHSTPIARLDFSFLEESRIDNSIEVDSEISFKPIHQPEPEQSSDTEDDTSSEASSDLLRDAQLSWDDSSHAGKMELQQATEAGTSPQNNPPSTASQSNAAGSPPTVTLEMLMQVLNTRMDKQTAKMDEQRRENKEDNKVMKEKMDKQIKDNQAMRAEVTEKIDKQNQDLKDLALKLDQQSEYCRSANQELREELITRIDQQAKDSQEITEQLKDNQERLQAELKNSQDKLKDDIKDNQDRLKADLTRQLSEQREECKRVNQESAERNRKAVFEMTSQLRTGQAELHTQWQEFQAETQEQQKKFGISNLLMVKLGQCSLEFIFGSYKVRSLIRAQLSYWTTSSDKPSVGVDKGVCFHCVEDFDVDGARSHTREDRAISLQFFATLFNQKGTKAVNS</sequence>
<accession>A0A913XXP7</accession>
<evidence type="ECO:0000313" key="2">
    <source>
        <dbReference type="EnsemblMetazoa" id="XP_020911927.1"/>
    </source>
</evidence>